<dbReference type="EMBL" id="UYRX01000080">
    <property type="protein sequence ID" value="VDK72929.1"/>
    <property type="molecule type" value="Genomic_DNA"/>
</dbReference>
<dbReference type="AlphaFoldDB" id="A0A3P6SNY2"/>
<feature type="compositionally biased region" description="Low complexity" evidence="1">
    <location>
        <begin position="453"/>
        <end position="466"/>
    </location>
</feature>
<evidence type="ECO:0000313" key="3">
    <source>
        <dbReference type="Proteomes" id="UP000277928"/>
    </source>
</evidence>
<keyword evidence="3" id="KW-1185">Reference proteome</keyword>
<dbReference type="OMA" id="IYLWGDF"/>
<feature type="compositionally biased region" description="Polar residues" evidence="1">
    <location>
        <begin position="437"/>
        <end position="452"/>
    </location>
</feature>
<evidence type="ECO:0000256" key="1">
    <source>
        <dbReference type="SAM" id="MobiDB-lite"/>
    </source>
</evidence>
<reference evidence="2 3" key="1">
    <citation type="submission" date="2018-08" db="EMBL/GenBank/DDBJ databases">
        <authorList>
            <person name="Laetsch R D."/>
            <person name="Stevens L."/>
            <person name="Kumar S."/>
            <person name="Blaxter L. M."/>
        </authorList>
    </citation>
    <scope>NUCLEOTIDE SEQUENCE [LARGE SCALE GENOMIC DNA]</scope>
</reference>
<dbReference type="Proteomes" id="UP000277928">
    <property type="component" value="Unassembled WGS sequence"/>
</dbReference>
<feature type="region of interest" description="Disordered" evidence="1">
    <location>
        <begin position="400"/>
        <end position="468"/>
    </location>
</feature>
<protein>
    <submittedName>
        <fullName evidence="2">Uncharacterized protein</fullName>
    </submittedName>
</protein>
<proteinExistence type="predicted"/>
<dbReference type="Gene3D" id="2.120.10.80">
    <property type="entry name" value="Kelch-type beta propeller"/>
    <property type="match status" value="1"/>
</dbReference>
<dbReference type="OrthoDB" id="7676067at2759"/>
<name>A0A3P6SNY2_LITSI</name>
<feature type="region of interest" description="Disordered" evidence="1">
    <location>
        <begin position="351"/>
        <end position="375"/>
    </location>
</feature>
<dbReference type="STRING" id="42156.A0A3P6SNY2"/>
<sequence length="481" mass="53188">MQVNTEDVTVPWGRAPDSLDIQMGRWRMAVFQDVQESFDHSKLYFLYDPIADENSGTTGGRKGNQGLIVFDLYQRCFTREIPIFCEGTLKFLFALKCPSSSGGSSLIVACTASRYGQTGLLLYKINLTHDGLNLESEPRALLSNFIPISDTFIVSMREDAPEVVVITAPGITVWRISCVNDQPSNPIASFSISEGSLNHYYDAYLSQGKIYFLSQSPDGHFDHSRIHILEITGERHLHTVICNPDPIRGVPCARKQAAIDSVAGYVLLAGGEINYGGSVSRLVDYWFLDLSTFTWHQIPAEMPIPLIEPRLTTTNSGNIYLWGDFDQPMPGMPNGTHLRILKITGFETINPPPYDDASKKPTSPPFIPQGTGTANPPSYPTLGFVLSDSTQNMTAYQQNVPYPQNNLPYPHNQPFYPSGQASLSHDQIQGYGESGPYSHSDNHQNAYQGNTAQPPYGGTPGQYTGQHAYYPPQGKQNCCLQ</sequence>
<dbReference type="SUPFAM" id="SSF117281">
    <property type="entry name" value="Kelch motif"/>
    <property type="match status" value="1"/>
</dbReference>
<gene>
    <name evidence="2" type="ORF">NLS_LOCUS1940</name>
</gene>
<organism evidence="2 3">
    <name type="scientific">Litomosoides sigmodontis</name>
    <name type="common">Filarial nematode worm</name>
    <dbReference type="NCBI Taxonomy" id="42156"/>
    <lineage>
        <taxon>Eukaryota</taxon>
        <taxon>Metazoa</taxon>
        <taxon>Ecdysozoa</taxon>
        <taxon>Nematoda</taxon>
        <taxon>Chromadorea</taxon>
        <taxon>Rhabditida</taxon>
        <taxon>Spirurina</taxon>
        <taxon>Spiruromorpha</taxon>
        <taxon>Filarioidea</taxon>
        <taxon>Onchocercidae</taxon>
        <taxon>Litomosoides</taxon>
    </lineage>
</organism>
<evidence type="ECO:0000313" key="2">
    <source>
        <dbReference type="EMBL" id="VDK72929.1"/>
    </source>
</evidence>
<dbReference type="InterPro" id="IPR015915">
    <property type="entry name" value="Kelch-typ_b-propeller"/>
</dbReference>
<accession>A0A3P6SNY2</accession>